<proteinExistence type="predicted"/>
<organism evidence="12 13">
    <name type="scientific">Aquipuribacter hungaricus</name>
    <dbReference type="NCBI Taxonomy" id="545624"/>
    <lineage>
        <taxon>Bacteria</taxon>
        <taxon>Bacillati</taxon>
        <taxon>Actinomycetota</taxon>
        <taxon>Actinomycetes</taxon>
        <taxon>Micrococcales</taxon>
        <taxon>Intrasporangiaceae</taxon>
        <taxon>Aquipuribacter</taxon>
    </lineage>
</organism>
<dbReference type="InterPro" id="IPR051271">
    <property type="entry name" value="2C-system_Tx_regulators"/>
</dbReference>
<keyword evidence="2 9" id="KW-0963">Cytoplasm</keyword>
<dbReference type="PROSITE" id="PS50110">
    <property type="entry name" value="RESPONSE_REGULATORY"/>
    <property type="match status" value="1"/>
</dbReference>
<reference evidence="13" key="1">
    <citation type="journal article" date="2019" name="Int. J. Syst. Evol. Microbiol.">
        <title>The Global Catalogue of Microorganisms (GCM) 10K type strain sequencing project: providing services to taxonomists for standard genome sequencing and annotation.</title>
        <authorList>
            <consortium name="The Broad Institute Genomics Platform"/>
            <consortium name="The Broad Institute Genome Sequencing Center for Infectious Disease"/>
            <person name="Wu L."/>
            <person name="Ma J."/>
        </authorList>
    </citation>
    <scope>NUCLEOTIDE SEQUENCE [LARGE SCALE GENOMIC DNA]</scope>
    <source>
        <strain evidence="13">NCAIM B.02333</strain>
    </source>
</reference>
<keyword evidence="3 10" id="KW-0597">Phosphoprotein</keyword>
<evidence type="ECO:0000256" key="10">
    <source>
        <dbReference type="PROSITE-ProRule" id="PRU00169"/>
    </source>
</evidence>
<keyword evidence="6 9" id="KW-0238">DNA-binding</keyword>
<evidence type="ECO:0000256" key="8">
    <source>
        <dbReference type="ARBA" id="ARBA00023163"/>
    </source>
</evidence>
<evidence type="ECO:0000256" key="7">
    <source>
        <dbReference type="ARBA" id="ARBA00023159"/>
    </source>
</evidence>
<keyword evidence="13" id="KW-1185">Reference proteome</keyword>
<feature type="domain" description="Response regulatory" evidence="11">
    <location>
        <begin position="19"/>
        <end position="137"/>
    </location>
</feature>
<dbReference type="PIRSF" id="PIRSF006171">
    <property type="entry name" value="RR_citrat_malat"/>
    <property type="match status" value="1"/>
</dbReference>
<dbReference type="SUPFAM" id="SSF52172">
    <property type="entry name" value="CheY-like"/>
    <property type="match status" value="1"/>
</dbReference>
<dbReference type="InterPro" id="IPR005471">
    <property type="entry name" value="Tscrpt_reg_IclR_N"/>
</dbReference>
<evidence type="ECO:0000313" key="13">
    <source>
        <dbReference type="Proteomes" id="UP001595685"/>
    </source>
</evidence>
<gene>
    <name evidence="12" type="ORF">ACFOLH_02245</name>
</gene>
<dbReference type="PANTHER" id="PTHR45526">
    <property type="entry name" value="TRANSCRIPTIONAL REGULATORY PROTEIN DPIA"/>
    <property type="match status" value="1"/>
</dbReference>
<dbReference type="Proteomes" id="UP001595685">
    <property type="component" value="Unassembled WGS sequence"/>
</dbReference>
<keyword evidence="8 9" id="KW-0804">Transcription</keyword>
<dbReference type="RefSeq" id="WP_340291045.1">
    <property type="nucleotide sequence ID" value="NZ_JBBEOI010000029.1"/>
</dbReference>
<evidence type="ECO:0000256" key="2">
    <source>
        <dbReference type="ARBA" id="ARBA00022490"/>
    </source>
</evidence>
<dbReference type="Gene3D" id="3.40.50.2300">
    <property type="match status" value="1"/>
</dbReference>
<dbReference type="Pfam" id="PF00072">
    <property type="entry name" value="Response_reg"/>
    <property type="match status" value="1"/>
</dbReference>
<keyword evidence="7 9" id="KW-0010">Activator</keyword>
<dbReference type="InterPro" id="IPR001789">
    <property type="entry name" value="Sig_transdc_resp-reg_receiver"/>
</dbReference>
<dbReference type="Gene3D" id="1.10.10.10">
    <property type="entry name" value="Winged helix-like DNA-binding domain superfamily/Winged helix DNA-binding domain"/>
    <property type="match status" value="1"/>
</dbReference>
<dbReference type="InterPro" id="IPR036390">
    <property type="entry name" value="WH_DNA-bd_sf"/>
</dbReference>
<keyword evidence="5 9" id="KW-0805">Transcription regulation</keyword>
<name>A0ABV7WD64_9MICO</name>
<protein>
    <recommendedName>
        <fullName evidence="9">Transcriptional regulatory protein</fullName>
    </recommendedName>
</protein>
<evidence type="ECO:0000313" key="12">
    <source>
        <dbReference type="EMBL" id="MFC3687158.1"/>
    </source>
</evidence>
<comment type="subcellular location">
    <subcellularLocation>
        <location evidence="1 9">Cytoplasm</location>
    </subcellularLocation>
</comment>
<accession>A0ABV7WD64</accession>
<sequence>MSTGTPAGTPAAAQAVPVRVLVVEDEPVAAQAHEAYVGRVPGFEVVGVARTGAEAVRLLGATSPPVDLVLLDMHLPDRHGLDVVRAMRAAGHPADVIAVTSARDLAVVRAAVSQGIVQYLLKPFVFAALRDRLERYAAYRDQVGAGGSAGGQDEVDRALSALRGPAGADLPKGLGAETLDAVVAVVRQGPCSAAEVAARTGTARVTTRRYLEHLAGTGVVVRAPRYGVPGRPEVEYRWVGATGT</sequence>
<evidence type="ECO:0000256" key="5">
    <source>
        <dbReference type="ARBA" id="ARBA00023015"/>
    </source>
</evidence>
<evidence type="ECO:0000256" key="9">
    <source>
        <dbReference type="PIRNR" id="PIRNR006171"/>
    </source>
</evidence>
<dbReference type="InterPro" id="IPR036388">
    <property type="entry name" value="WH-like_DNA-bd_sf"/>
</dbReference>
<comment type="caution">
    <text evidence="12">The sequence shown here is derived from an EMBL/GenBank/DDBJ whole genome shotgun (WGS) entry which is preliminary data.</text>
</comment>
<dbReference type="Pfam" id="PF09339">
    <property type="entry name" value="HTH_IclR"/>
    <property type="match status" value="1"/>
</dbReference>
<evidence type="ECO:0000256" key="3">
    <source>
        <dbReference type="ARBA" id="ARBA00022553"/>
    </source>
</evidence>
<dbReference type="PANTHER" id="PTHR45526:SF1">
    <property type="entry name" value="TRANSCRIPTIONAL REGULATORY PROTEIN DCUR-RELATED"/>
    <property type="match status" value="1"/>
</dbReference>
<evidence type="ECO:0000259" key="11">
    <source>
        <dbReference type="PROSITE" id="PS50110"/>
    </source>
</evidence>
<dbReference type="InterPro" id="IPR024187">
    <property type="entry name" value="Sig_transdc_resp-reg_cit/mal"/>
</dbReference>
<feature type="modified residue" description="4-aspartylphosphate" evidence="10">
    <location>
        <position position="72"/>
    </location>
</feature>
<keyword evidence="4 9" id="KW-0902">Two-component regulatory system</keyword>
<evidence type="ECO:0000256" key="1">
    <source>
        <dbReference type="ARBA" id="ARBA00004496"/>
    </source>
</evidence>
<dbReference type="InterPro" id="IPR011006">
    <property type="entry name" value="CheY-like_superfamily"/>
</dbReference>
<dbReference type="CDD" id="cd19925">
    <property type="entry name" value="REC_citrate_TCS"/>
    <property type="match status" value="1"/>
</dbReference>
<dbReference type="SMART" id="SM00448">
    <property type="entry name" value="REC"/>
    <property type="match status" value="1"/>
</dbReference>
<evidence type="ECO:0000256" key="4">
    <source>
        <dbReference type="ARBA" id="ARBA00023012"/>
    </source>
</evidence>
<evidence type="ECO:0000256" key="6">
    <source>
        <dbReference type="ARBA" id="ARBA00023125"/>
    </source>
</evidence>
<dbReference type="EMBL" id="JBHRWW010000001">
    <property type="protein sequence ID" value="MFC3687158.1"/>
    <property type="molecule type" value="Genomic_DNA"/>
</dbReference>
<dbReference type="SUPFAM" id="SSF46785">
    <property type="entry name" value="Winged helix' DNA-binding domain"/>
    <property type="match status" value="1"/>
</dbReference>